<evidence type="ECO:0000256" key="1">
    <source>
        <dbReference type="SAM" id="MobiDB-lite"/>
    </source>
</evidence>
<dbReference type="OrthoDB" id="5488728at2"/>
<dbReference type="RefSeq" id="WP_006977181.1">
    <property type="nucleotide sequence ID" value="NZ_ABCS01000192.1"/>
</dbReference>
<gene>
    <name evidence="2" type="ORF">PPSIR1_39230</name>
</gene>
<feature type="region of interest" description="Disordered" evidence="1">
    <location>
        <begin position="240"/>
        <end position="284"/>
    </location>
</feature>
<dbReference type="EMBL" id="ABCS01000192">
    <property type="protein sequence ID" value="EDM73665.1"/>
    <property type="molecule type" value="Genomic_DNA"/>
</dbReference>
<organism evidence="2 3">
    <name type="scientific">Plesiocystis pacifica SIR-1</name>
    <dbReference type="NCBI Taxonomy" id="391625"/>
    <lineage>
        <taxon>Bacteria</taxon>
        <taxon>Pseudomonadati</taxon>
        <taxon>Myxococcota</taxon>
        <taxon>Polyangia</taxon>
        <taxon>Nannocystales</taxon>
        <taxon>Nannocystaceae</taxon>
        <taxon>Plesiocystis</taxon>
    </lineage>
</organism>
<accession>A6GKE5</accession>
<comment type="caution">
    <text evidence="2">The sequence shown here is derived from an EMBL/GenBank/DDBJ whole genome shotgun (WGS) entry which is preliminary data.</text>
</comment>
<protein>
    <recommendedName>
        <fullName evidence="4">Peptidase M16-like protein</fullName>
    </recommendedName>
</protein>
<evidence type="ECO:0008006" key="4">
    <source>
        <dbReference type="Google" id="ProtNLM"/>
    </source>
</evidence>
<sequence length="529" mass="56991">MSRASSRPGAKLRAGLLILGALGLAGSGGCRCNKDTLAPVVFDDGANRAPIDANRVLVPPWRPPAVTQLDNGALVHWLHEEGAQSFHVRVLLPTSIHADKLDAAGIDAALEALRLHLEARLRRIPATRLELTSRPGRIEIAVHGRDAEADRVLGALASSLAEAGNAKLLSVAQGKVLARHTQVAPSSEAAAALTTELLELPLEHELAAKSDIVALSKGRLDRAWTTLTDPRDALVIVHSARPLPGSEAPSEARDEPAKEEAKDAGEPGEAEPEPEDTEESERDPLAEALETLGARWKAPLLGFGSGKPAATVRLRGPEAKLRERNTFLLTESRSAPLVVHEGKPEAGGRAIVVLGRIIPTPTPEDRMLARLCQRLMQERVDARLVTAGPLSVFAVRVRISPTDPVRSLKRIIERMQGFSAAEQTRGRLEQATNLWLGARVVDVSLQGEDWTTLWSQSIDLASEDREIYSALARDAQAMLEADPKQVQSFFATWMDPQGGEPGWTWVATGVDDNFSTKLGASLKLVEADE</sequence>
<dbReference type="STRING" id="391625.PPSIR1_39230"/>
<proteinExistence type="predicted"/>
<evidence type="ECO:0000313" key="3">
    <source>
        <dbReference type="Proteomes" id="UP000005801"/>
    </source>
</evidence>
<feature type="compositionally biased region" description="Acidic residues" evidence="1">
    <location>
        <begin position="266"/>
        <end position="281"/>
    </location>
</feature>
<feature type="compositionally biased region" description="Basic and acidic residues" evidence="1">
    <location>
        <begin position="250"/>
        <end position="265"/>
    </location>
</feature>
<keyword evidence="3" id="KW-1185">Reference proteome</keyword>
<dbReference type="Proteomes" id="UP000005801">
    <property type="component" value="Unassembled WGS sequence"/>
</dbReference>
<name>A6GKE5_9BACT</name>
<dbReference type="PROSITE" id="PS51257">
    <property type="entry name" value="PROKAR_LIPOPROTEIN"/>
    <property type="match status" value="1"/>
</dbReference>
<reference evidence="2 3" key="1">
    <citation type="submission" date="2007-06" db="EMBL/GenBank/DDBJ databases">
        <authorList>
            <person name="Shimkets L."/>
            <person name="Ferriera S."/>
            <person name="Johnson J."/>
            <person name="Kravitz S."/>
            <person name="Beeson K."/>
            <person name="Sutton G."/>
            <person name="Rogers Y.-H."/>
            <person name="Friedman R."/>
            <person name="Frazier M."/>
            <person name="Venter J.C."/>
        </authorList>
    </citation>
    <scope>NUCLEOTIDE SEQUENCE [LARGE SCALE GENOMIC DNA]</scope>
    <source>
        <strain evidence="2 3">SIR-1</strain>
    </source>
</reference>
<evidence type="ECO:0000313" key="2">
    <source>
        <dbReference type="EMBL" id="EDM73665.1"/>
    </source>
</evidence>
<dbReference type="AlphaFoldDB" id="A6GKE5"/>